<keyword evidence="6" id="KW-1185">Reference proteome</keyword>
<gene>
    <name evidence="5" type="ORF">HYH02_008309</name>
</gene>
<reference evidence="5" key="1">
    <citation type="journal article" date="2020" name="bioRxiv">
        <title>Comparative genomics of Chlamydomonas.</title>
        <authorList>
            <person name="Craig R.J."/>
            <person name="Hasan A.R."/>
            <person name="Ness R.W."/>
            <person name="Keightley P.D."/>
        </authorList>
    </citation>
    <scope>NUCLEOTIDE SEQUENCE</scope>
    <source>
        <strain evidence="5">CCAP 11/173</strain>
    </source>
</reference>
<evidence type="ECO:0000259" key="4">
    <source>
        <dbReference type="Pfam" id="PF01494"/>
    </source>
</evidence>
<keyword evidence="2" id="KW-0503">Monooxygenase</keyword>
<dbReference type="Pfam" id="PF01494">
    <property type="entry name" value="FAD_binding_3"/>
    <property type="match status" value="1"/>
</dbReference>
<dbReference type="EMBL" id="JAEHOD010000025">
    <property type="protein sequence ID" value="KAG2446748.1"/>
    <property type="molecule type" value="Genomic_DNA"/>
</dbReference>
<evidence type="ECO:0000256" key="2">
    <source>
        <dbReference type="ARBA" id="ARBA00023033"/>
    </source>
</evidence>
<dbReference type="InterPro" id="IPR002938">
    <property type="entry name" value="FAD-bd"/>
</dbReference>
<dbReference type="Gene3D" id="3.50.50.60">
    <property type="entry name" value="FAD/NAD(P)-binding domain"/>
    <property type="match status" value="2"/>
</dbReference>
<comment type="caution">
    <text evidence="5">The sequence shown here is derived from an EMBL/GenBank/DDBJ whole genome shotgun (WGS) entry which is preliminary data.</text>
</comment>
<name>A0A835WG71_9CHLO</name>
<evidence type="ECO:0000256" key="3">
    <source>
        <dbReference type="SAM" id="MobiDB-lite"/>
    </source>
</evidence>
<evidence type="ECO:0000313" key="6">
    <source>
        <dbReference type="Proteomes" id="UP000613740"/>
    </source>
</evidence>
<feature type="domain" description="FAD-binding" evidence="4">
    <location>
        <begin position="469"/>
        <end position="525"/>
    </location>
</feature>
<feature type="region of interest" description="Disordered" evidence="3">
    <location>
        <begin position="122"/>
        <end position="149"/>
    </location>
</feature>
<feature type="region of interest" description="Disordered" evidence="3">
    <location>
        <begin position="309"/>
        <end position="362"/>
    </location>
</feature>
<proteinExistence type="predicted"/>
<dbReference type="Proteomes" id="UP000613740">
    <property type="component" value="Unassembled WGS sequence"/>
</dbReference>
<dbReference type="GO" id="GO:0004497">
    <property type="term" value="F:monooxygenase activity"/>
    <property type="evidence" value="ECO:0007669"/>
    <property type="project" value="UniProtKB-KW"/>
</dbReference>
<dbReference type="SUPFAM" id="SSF51905">
    <property type="entry name" value="FAD/NAD(P)-binding domain"/>
    <property type="match status" value="1"/>
</dbReference>
<keyword evidence="1" id="KW-0560">Oxidoreductase</keyword>
<dbReference type="PANTHER" id="PTHR13789:SF309">
    <property type="entry name" value="PUTATIVE (AFU_ORTHOLOGUE AFUA_6G14510)-RELATED"/>
    <property type="match status" value="1"/>
</dbReference>
<dbReference type="InterPro" id="IPR036188">
    <property type="entry name" value="FAD/NAD-bd_sf"/>
</dbReference>
<organism evidence="5 6">
    <name type="scientific">Chlamydomonas schloesseri</name>
    <dbReference type="NCBI Taxonomy" id="2026947"/>
    <lineage>
        <taxon>Eukaryota</taxon>
        <taxon>Viridiplantae</taxon>
        <taxon>Chlorophyta</taxon>
        <taxon>core chlorophytes</taxon>
        <taxon>Chlorophyceae</taxon>
        <taxon>CS clade</taxon>
        <taxon>Chlamydomonadales</taxon>
        <taxon>Chlamydomonadaceae</taxon>
        <taxon>Chlamydomonas</taxon>
    </lineage>
</organism>
<dbReference type="AlphaFoldDB" id="A0A835WG71"/>
<sequence>MHRGPVLLCRAAAAAAGPSTATLDEVLDVAVVGGGPCGLATAVALLQVLPQGTKLKVLEASPSYTQQGAGVLLNVNGARALEAIHPRLLQSLAARSELVAGMCSYNDVTGERMPWSRGMDHAAALGQRPQGQQQQQQAPGGQGSGAPAAAPAAAAAAAGASAAGGSSWYSPGLIEWNEIRAALYEALPPGVVEFGCKALSCAAPTAAAEGAAAAEAANSAVAHNPQHQDHEDEQLHVLEVVRTAGPAAAGGAAAQQQRQQQRQQQQERVVVRARHVVAADGYFSRVRRTAGDGRTPVFRERLTWRGSLERADLGRPGAGPEGPEGRPGAPLPSWLDPEQDPQGASSSHVWTPMTAEGRPPPGPPETLVLVYPAGTSGRLVWAAFAPLSRLLAAGEPWPAAAAAAEAAEATEGAADLAASACGGDAVSAQLPGSSSGAGGAATGAAALRRLLATFSHLPADVRQLLAATPPHTVTEHGISFHDVEGFVQGAWARGRLVAVGDAAHSGPTDGQGANLALEDAAVLGACVRKHGLGPEAFAAWEAARQPRVSAILGDRTPNAAVRTPLIREAAFERLWSAEGLVAEGAVPPEVAARAADAAADGGEEAAAQVILDWSREAVRSTLLGQLARRPAPVLQPAQQAPAGSWAFR</sequence>
<dbReference type="InterPro" id="IPR050493">
    <property type="entry name" value="FAD-dep_Monooxygenase_BioMet"/>
</dbReference>
<evidence type="ECO:0000313" key="5">
    <source>
        <dbReference type="EMBL" id="KAG2446748.1"/>
    </source>
</evidence>
<dbReference type="OrthoDB" id="544466at2759"/>
<feature type="region of interest" description="Disordered" evidence="3">
    <location>
        <begin position="247"/>
        <end position="268"/>
    </location>
</feature>
<protein>
    <recommendedName>
        <fullName evidence="4">FAD-binding domain-containing protein</fullName>
    </recommendedName>
</protein>
<accession>A0A835WG71</accession>
<dbReference type="GO" id="GO:0071949">
    <property type="term" value="F:FAD binding"/>
    <property type="evidence" value="ECO:0007669"/>
    <property type="project" value="InterPro"/>
</dbReference>
<dbReference type="PANTHER" id="PTHR13789">
    <property type="entry name" value="MONOOXYGENASE"/>
    <property type="match status" value="1"/>
</dbReference>
<evidence type="ECO:0000256" key="1">
    <source>
        <dbReference type="ARBA" id="ARBA00023002"/>
    </source>
</evidence>